<keyword evidence="3" id="KW-1185">Reference proteome</keyword>
<reference evidence="2 3" key="1">
    <citation type="submission" date="2016-10" db="EMBL/GenBank/DDBJ databases">
        <authorList>
            <person name="de Groot N.N."/>
        </authorList>
    </citation>
    <scope>NUCLEOTIDE SEQUENCE [LARGE SCALE GENOMIC DNA]</scope>
    <source>
        <strain evidence="2 3">GAS232</strain>
    </source>
</reference>
<dbReference type="Pfam" id="PF13646">
    <property type="entry name" value="HEAT_2"/>
    <property type="match status" value="1"/>
</dbReference>
<dbReference type="Proteomes" id="UP000182427">
    <property type="component" value="Chromosome I"/>
</dbReference>
<dbReference type="EMBL" id="LT629690">
    <property type="protein sequence ID" value="SDE78402.1"/>
    <property type="molecule type" value="Genomic_DNA"/>
</dbReference>
<dbReference type="Gene3D" id="1.25.10.10">
    <property type="entry name" value="Leucine-rich Repeat Variant"/>
    <property type="match status" value="2"/>
</dbReference>
<dbReference type="InterPro" id="IPR011989">
    <property type="entry name" value="ARM-like"/>
</dbReference>
<protein>
    <submittedName>
        <fullName evidence="2">HEAT repeat-containing protein</fullName>
    </submittedName>
</protein>
<evidence type="ECO:0000313" key="3">
    <source>
        <dbReference type="Proteomes" id="UP000182427"/>
    </source>
</evidence>
<evidence type="ECO:0000313" key="2">
    <source>
        <dbReference type="EMBL" id="SDE78402.1"/>
    </source>
</evidence>
<dbReference type="RefSeq" id="WP_083343691.1">
    <property type="nucleotide sequence ID" value="NZ_LT629690.1"/>
</dbReference>
<gene>
    <name evidence="2" type="ORF">SAMN05444167_0425</name>
</gene>
<evidence type="ECO:0000256" key="1">
    <source>
        <dbReference type="SAM" id="SignalP"/>
    </source>
</evidence>
<feature type="chain" id="PRO_5009241052" evidence="1">
    <location>
        <begin position="24"/>
        <end position="304"/>
    </location>
</feature>
<accession>A0A1G7FRF1</accession>
<dbReference type="AlphaFoldDB" id="A0A1G7FRF1"/>
<dbReference type="InterPro" id="IPR016024">
    <property type="entry name" value="ARM-type_fold"/>
</dbReference>
<sequence length="304" mass="32569">MPRFYIPALLAFTLLSATQPLYAQSSSADGTVVGATNETRPQMLRDAAWTRLEDGVTGTKNTDTRIAAISALSLLGGQQRAEKLVGNCLHDPDIDVRLAAIVAAGELMKNGSANVFSNELRSELDDQDPKVVFTTASTLWKLDDPSGEDILLAVAEGERSGNYNFWKGSTHQANRTLHSPVALMKIAAQQSITILVPPVGIGMGAYNYLRGSGGVSPQITAINQIGKERTNPAKIALIEATKTKDPVARLSAAEILSNYPGDDVTDALRQLMTDDKENVRFSASAAFIRQTTTPGATSPTKRKK</sequence>
<dbReference type="OrthoDB" id="117048at2"/>
<dbReference type="SUPFAM" id="SSF48371">
    <property type="entry name" value="ARM repeat"/>
    <property type="match status" value="1"/>
</dbReference>
<feature type="signal peptide" evidence="1">
    <location>
        <begin position="1"/>
        <end position="23"/>
    </location>
</feature>
<keyword evidence="1" id="KW-0732">Signal</keyword>
<organism evidence="2 3">
    <name type="scientific">Terriglobus roseus</name>
    <dbReference type="NCBI Taxonomy" id="392734"/>
    <lineage>
        <taxon>Bacteria</taxon>
        <taxon>Pseudomonadati</taxon>
        <taxon>Acidobacteriota</taxon>
        <taxon>Terriglobia</taxon>
        <taxon>Terriglobales</taxon>
        <taxon>Acidobacteriaceae</taxon>
        <taxon>Terriglobus</taxon>
    </lineage>
</organism>
<name>A0A1G7FRF1_9BACT</name>
<proteinExistence type="predicted"/>